<name>A0A364K0T8_9BACL</name>
<dbReference type="PANTHER" id="PTHR42705">
    <property type="entry name" value="BIFUNCTIONAL NON-HOMOLOGOUS END JOINING PROTEIN LIGD"/>
    <property type="match status" value="1"/>
</dbReference>
<dbReference type="PANTHER" id="PTHR42705:SF2">
    <property type="entry name" value="BIFUNCTIONAL NON-HOMOLOGOUS END JOINING PROTEIN LIGD"/>
    <property type="match status" value="1"/>
</dbReference>
<accession>A0A364K0T8</accession>
<dbReference type="EMBL" id="QJKK01000023">
    <property type="protein sequence ID" value="RAL20846.1"/>
    <property type="molecule type" value="Genomic_DNA"/>
</dbReference>
<feature type="domain" description="DNA ligase D polymerase" evidence="1">
    <location>
        <begin position="40"/>
        <end position="279"/>
    </location>
</feature>
<dbReference type="Proteomes" id="UP000251213">
    <property type="component" value="Unassembled WGS sequence"/>
</dbReference>
<proteinExistence type="predicted"/>
<dbReference type="Pfam" id="PF21686">
    <property type="entry name" value="LigD_Prim-Pol"/>
    <property type="match status" value="1"/>
</dbReference>
<reference evidence="2 3" key="1">
    <citation type="submission" date="2018-06" db="EMBL/GenBank/DDBJ databases">
        <title>Thermoflavimicrobium daqus sp. nov., a thermophilic microbe isolated from Moutai-flavour Daqu.</title>
        <authorList>
            <person name="Wang X."/>
            <person name="Zhou H."/>
        </authorList>
    </citation>
    <scope>NUCLEOTIDE SEQUENCE [LARGE SCALE GENOMIC DNA]</scope>
    <source>
        <strain evidence="2 3">FBKL4.011</strain>
    </source>
</reference>
<dbReference type="CDD" id="cd04861">
    <property type="entry name" value="LigD_Pol_like"/>
    <property type="match status" value="1"/>
</dbReference>
<organism evidence="2 3">
    <name type="scientific">Thermoflavimicrobium daqui</name>
    <dbReference type="NCBI Taxonomy" id="2137476"/>
    <lineage>
        <taxon>Bacteria</taxon>
        <taxon>Bacillati</taxon>
        <taxon>Bacillota</taxon>
        <taxon>Bacilli</taxon>
        <taxon>Bacillales</taxon>
        <taxon>Thermoactinomycetaceae</taxon>
        <taxon>Thermoflavimicrobium</taxon>
    </lineage>
</organism>
<evidence type="ECO:0000259" key="1">
    <source>
        <dbReference type="Pfam" id="PF21686"/>
    </source>
</evidence>
<dbReference type="InterPro" id="IPR014145">
    <property type="entry name" value="LigD_pol_dom"/>
</dbReference>
<dbReference type="InterPro" id="IPR052171">
    <property type="entry name" value="NHEJ_LigD"/>
</dbReference>
<sequence>MMKSDFRLVSIEGHELKITRPEKFLFPDQRISKWDYILACIRLAPFLLPYCQHRFLTTIRYPDGIDKDSFYQKNAPPYRPEWVETRSDGEVDYILLNNVSTLIWLANLACMEFHVSFNLSTHPQTPTELVFDLDPSSPEFERVVEVAFYTREALQQIGLDGVIKTSGASGLQIYVPIEPIYTYEETRKVSYFIAQYLVERYPKLITIERRVERRGKKVYFDYLQHWYKKTLIAPYSPRAVKEATVSTPLSWEELHHLSSPKSFNLLTIQDRLDKLGDLFLPLRQGTRYNLDPILTFVQKHLSGQ</sequence>
<dbReference type="OrthoDB" id="9802472at2"/>
<comment type="caution">
    <text evidence="2">The sequence shown here is derived from an EMBL/GenBank/DDBJ whole genome shotgun (WGS) entry which is preliminary data.</text>
</comment>
<dbReference type="Gene3D" id="3.90.920.10">
    <property type="entry name" value="DNA primase, PRIM domain"/>
    <property type="match status" value="1"/>
</dbReference>
<evidence type="ECO:0000313" key="2">
    <source>
        <dbReference type="EMBL" id="RAL20846.1"/>
    </source>
</evidence>
<protein>
    <submittedName>
        <fullName evidence="2">DNA polymerase domain-containing protein</fullName>
    </submittedName>
</protein>
<dbReference type="NCBIfam" id="TIGR02778">
    <property type="entry name" value="ligD_pol"/>
    <property type="match status" value="1"/>
</dbReference>
<keyword evidence="3" id="KW-1185">Reference proteome</keyword>
<evidence type="ECO:0000313" key="3">
    <source>
        <dbReference type="Proteomes" id="UP000251213"/>
    </source>
</evidence>
<gene>
    <name evidence="2" type="ORF">DL897_17590</name>
</gene>
<dbReference type="AlphaFoldDB" id="A0A364K0T8"/>
<reference evidence="2 3" key="2">
    <citation type="submission" date="2018-06" db="EMBL/GenBank/DDBJ databases">
        <authorList>
            <person name="Zhirakovskaya E."/>
        </authorList>
    </citation>
    <scope>NUCLEOTIDE SEQUENCE [LARGE SCALE GENOMIC DNA]</scope>
    <source>
        <strain evidence="2 3">FBKL4.011</strain>
    </source>
</reference>